<protein>
    <submittedName>
        <fullName evidence="1">Uncharacterized protein</fullName>
    </submittedName>
</protein>
<sequence length="235" mass="27892">MSPTSEIDQVWNQMQHGMRRMRPLVVEQQPERDMRFPKPAMVVQERCSRSPHLEWMEKYWTERWIEITLAGGTSMEEIEEIRAFVNYDRPVRTLEEERKARLEMLEECRRMIERDDEEDAAKKSLEEETFAAEDSDLGHVEGSLKSFCPLMEPIQLTLERKNELADDHQVASQETQNGKTLICWDQKVEPYFERGKDASKELLETKREKCAHQGFEQMAEGDVRVTKKKKRWKQL</sequence>
<name>A0A3P6E0X9_BRAOL</name>
<organism evidence="1">
    <name type="scientific">Brassica oleracea</name>
    <name type="common">Wild cabbage</name>
    <dbReference type="NCBI Taxonomy" id="3712"/>
    <lineage>
        <taxon>Eukaryota</taxon>
        <taxon>Viridiplantae</taxon>
        <taxon>Streptophyta</taxon>
        <taxon>Embryophyta</taxon>
        <taxon>Tracheophyta</taxon>
        <taxon>Spermatophyta</taxon>
        <taxon>Magnoliopsida</taxon>
        <taxon>eudicotyledons</taxon>
        <taxon>Gunneridae</taxon>
        <taxon>Pentapetalae</taxon>
        <taxon>rosids</taxon>
        <taxon>malvids</taxon>
        <taxon>Brassicales</taxon>
        <taxon>Brassicaceae</taxon>
        <taxon>Brassiceae</taxon>
        <taxon>Brassica</taxon>
    </lineage>
</organism>
<gene>
    <name evidence="1" type="ORF">BOLC2T11454H</name>
</gene>
<dbReference type="AlphaFoldDB" id="A0A3P6E0X9"/>
<evidence type="ECO:0000313" key="1">
    <source>
        <dbReference type="EMBL" id="VDD26262.1"/>
    </source>
</evidence>
<proteinExistence type="predicted"/>
<feature type="non-terminal residue" evidence="1">
    <location>
        <position position="235"/>
    </location>
</feature>
<dbReference type="EMBL" id="LR031874">
    <property type="protein sequence ID" value="VDD26262.1"/>
    <property type="molecule type" value="Genomic_DNA"/>
</dbReference>
<reference evidence="1" key="1">
    <citation type="submission" date="2018-11" db="EMBL/GenBank/DDBJ databases">
        <authorList>
            <consortium name="Genoscope - CEA"/>
            <person name="William W."/>
        </authorList>
    </citation>
    <scope>NUCLEOTIDE SEQUENCE</scope>
</reference>
<accession>A0A3P6E0X9</accession>